<accession>A0ABS1H6X2</accession>
<gene>
    <name evidence="2" type="ORF">JFL43_09810</name>
</gene>
<keyword evidence="3" id="KW-1185">Reference proteome</keyword>
<feature type="transmembrane region" description="Helical" evidence="1">
    <location>
        <begin position="259"/>
        <end position="282"/>
    </location>
</feature>
<dbReference type="RefSeq" id="WP_200748915.1">
    <property type="nucleotide sequence ID" value="NZ_JAEOAH010000011.1"/>
</dbReference>
<proteinExistence type="predicted"/>
<feature type="transmembrane region" description="Helical" evidence="1">
    <location>
        <begin position="83"/>
        <end position="105"/>
    </location>
</feature>
<feature type="transmembrane region" description="Helical" evidence="1">
    <location>
        <begin position="125"/>
        <end position="143"/>
    </location>
</feature>
<sequence>MELIDKYIHEVTRRLPEKNRGAIALELKASIEDMLPLEFTEDDVKEALKKLGDPAVLANSYQEKPMYLIGPLYYQIYVSLLKIIVPIAMTIALIVFVVDFAFSYTGDEALLKVVLSIVGEGISEMIEVAIQAFFWLTLVFAVLERVAKEPDKDLVSSNNRKWTPDALKKVRLTTSHNSISKYAFFGTLVWTAIWVSIYFNADRLLGVYVNEADNLVFKFSTFNQQILNDFWVLIVVIAVLGIALALYKLQQGQWTKKVVIFQSFYELISTAAFIIIITRPNIIEPEFTKYLLTYVDMQEERSVFLIVLVAVVISIITAVFSIKDAISRSKM</sequence>
<feature type="transmembrane region" description="Helical" evidence="1">
    <location>
        <begin position="182"/>
        <end position="201"/>
    </location>
</feature>
<dbReference type="Pfam" id="PF22564">
    <property type="entry name" value="HAAS"/>
    <property type="match status" value="1"/>
</dbReference>
<dbReference type="EMBL" id="JAEOAH010000011">
    <property type="protein sequence ID" value="MBK3495145.1"/>
    <property type="molecule type" value="Genomic_DNA"/>
</dbReference>
<protein>
    <recommendedName>
        <fullName evidence="4">ABC transporter permease</fullName>
    </recommendedName>
</protein>
<dbReference type="Proteomes" id="UP000618943">
    <property type="component" value="Unassembled WGS sequence"/>
</dbReference>
<evidence type="ECO:0008006" key="4">
    <source>
        <dbReference type="Google" id="ProtNLM"/>
    </source>
</evidence>
<feature type="transmembrane region" description="Helical" evidence="1">
    <location>
        <begin position="230"/>
        <end position="247"/>
    </location>
</feature>
<keyword evidence="1" id="KW-0812">Transmembrane</keyword>
<feature type="transmembrane region" description="Helical" evidence="1">
    <location>
        <begin position="302"/>
        <end position="322"/>
    </location>
</feature>
<name>A0ABS1H6X2_9BACL</name>
<organism evidence="2 3">
    <name type="scientific">Viridibacillus soli</name>
    <dbReference type="NCBI Taxonomy" id="2798301"/>
    <lineage>
        <taxon>Bacteria</taxon>
        <taxon>Bacillati</taxon>
        <taxon>Bacillota</taxon>
        <taxon>Bacilli</taxon>
        <taxon>Bacillales</taxon>
        <taxon>Caryophanaceae</taxon>
        <taxon>Viridibacillus</taxon>
    </lineage>
</organism>
<comment type="caution">
    <text evidence="2">The sequence shown here is derived from an EMBL/GenBank/DDBJ whole genome shotgun (WGS) entry which is preliminary data.</text>
</comment>
<evidence type="ECO:0000313" key="3">
    <source>
        <dbReference type="Proteomes" id="UP000618943"/>
    </source>
</evidence>
<keyword evidence="1" id="KW-1133">Transmembrane helix</keyword>
<evidence type="ECO:0000313" key="2">
    <source>
        <dbReference type="EMBL" id="MBK3495145.1"/>
    </source>
</evidence>
<keyword evidence="1" id="KW-0472">Membrane</keyword>
<evidence type="ECO:0000256" key="1">
    <source>
        <dbReference type="SAM" id="Phobius"/>
    </source>
</evidence>
<reference evidence="2 3" key="1">
    <citation type="submission" date="2020-12" db="EMBL/GenBank/DDBJ databases">
        <title>YIM B01967 draft genome.</title>
        <authorList>
            <person name="Yan X."/>
        </authorList>
    </citation>
    <scope>NUCLEOTIDE SEQUENCE [LARGE SCALE GENOMIC DNA]</scope>
    <source>
        <strain evidence="2 3">YIM B01967</strain>
    </source>
</reference>